<evidence type="ECO:0000313" key="1">
    <source>
        <dbReference type="EMBL" id="AIE84281.1"/>
    </source>
</evidence>
<dbReference type="OrthoDB" id="9816564at2"/>
<organism evidence="1 2">
    <name type="scientific">Fimbriimonas ginsengisoli Gsoil 348</name>
    <dbReference type="NCBI Taxonomy" id="661478"/>
    <lineage>
        <taxon>Bacteria</taxon>
        <taxon>Bacillati</taxon>
        <taxon>Armatimonadota</taxon>
        <taxon>Fimbriimonadia</taxon>
        <taxon>Fimbriimonadales</taxon>
        <taxon>Fimbriimonadaceae</taxon>
        <taxon>Fimbriimonas</taxon>
    </lineage>
</organism>
<dbReference type="AlphaFoldDB" id="A0A068NLC3"/>
<protein>
    <submittedName>
        <fullName evidence="1">Glycosyl transferase group 1</fullName>
    </submittedName>
</protein>
<evidence type="ECO:0000313" key="2">
    <source>
        <dbReference type="Proteomes" id="UP000027982"/>
    </source>
</evidence>
<dbReference type="Proteomes" id="UP000027982">
    <property type="component" value="Chromosome"/>
</dbReference>
<dbReference type="Gene3D" id="3.40.50.2000">
    <property type="entry name" value="Glycogen Phosphorylase B"/>
    <property type="match status" value="1"/>
</dbReference>
<dbReference type="GO" id="GO:0016740">
    <property type="term" value="F:transferase activity"/>
    <property type="evidence" value="ECO:0007669"/>
    <property type="project" value="UniProtKB-KW"/>
</dbReference>
<dbReference type="RefSeq" id="WP_144240994.1">
    <property type="nucleotide sequence ID" value="NZ_CP007139.1"/>
</dbReference>
<dbReference type="HOGENOM" id="CLU_041132_2_0_0"/>
<gene>
    <name evidence="1" type="ORF">OP10G_0913</name>
</gene>
<dbReference type="SUPFAM" id="SSF53756">
    <property type="entry name" value="UDP-Glycosyltransferase/glycogen phosphorylase"/>
    <property type="match status" value="1"/>
</dbReference>
<dbReference type="Gene3D" id="3.40.50.11010">
    <property type="match status" value="1"/>
</dbReference>
<dbReference type="STRING" id="661478.OP10G_0913"/>
<dbReference type="EMBL" id="CP007139">
    <property type="protein sequence ID" value="AIE84281.1"/>
    <property type="molecule type" value="Genomic_DNA"/>
</dbReference>
<name>A0A068NLC3_FIMGI</name>
<sequence length="376" mass="42260">MAFSHLRWNFVWQRPQQFLSRFAQEHPVLFIEEPDFRLNDGDEPVLAVENAASNVTVATLHLPASLRGSDAVGPLMLHYARLAIETVNHYGQFDNPLLWYYSPMEAAWSLGEIEGRAVVYDCMDELSQFAGAPRELIDNERRLMQEADIVFTGGYELYLKKSKQHPNVHFFGCGVEYDHFAKAQSQATAIPDDIRHLAKPIVGWFGVVDERVDYSLLKRMAELRPDWSFVLVGPVVKVDPNTLPQAPNLHWPGGRDYKVLPDYCAAYDVCMMCFALNEATQYINPTKALEYLATGKPVVSTPVSDVVRQYADTVAIASTPEDFVACIERALNAPDEIMIQRGIEKARQASWEATVERMQELIDEAVGTAAAPAFMS</sequence>
<dbReference type="eggNOG" id="COG0438">
    <property type="taxonomic scope" value="Bacteria"/>
</dbReference>
<accession>A0A068NLC3</accession>
<keyword evidence="1" id="KW-0808">Transferase</keyword>
<dbReference type="Pfam" id="PF13692">
    <property type="entry name" value="Glyco_trans_1_4"/>
    <property type="match status" value="1"/>
</dbReference>
<proteinExistence type="predicted"/>
<keyword evidence="2" id="KW-1185">Reference proteome</keyword>
<reference evidence="1 2" key="1">
    <citation type="journal article" date="2014" name="PLoS ONE">
        <title>The first complete genome sequence of the class fimbriimonadia in the phylum armatimonadetes.</title>
        <authorList>
            <person name="Hu Z.Y."/>
            <person name="Wang Y.Z."/>
            <person name="Im W.T."/>
            <person name="Wang S.Y."/>
            <person name="Zhao G.P."/>
            <person name="Zheng H.J."/>
            <person name="Quan Z.X."/>
        </authorList>
    </citation>
    <scope>NUCLEOTIDE SEQUENCE [LARGE SCALE GENOMIC DNA]</scope>
    <source>
        <strain evidence="1">Gsoil 348</strain>
    </source>
</reference>
<dbReference type="KEGG" id="fgi:OP10G_0913"/>